<dbReference type="InterPro" id="IPR036259">
    <property type="entry name" value="MFS_trans_sf"/>
</dbReference>
<dbReference type="EMBL" id="BAABCK010000012">
    <property type="protein sequence ID" value="GAA3717466.1"/>
    <property type="molecule type" value="Genomic_DNA"/>
</dbReference>
<evidence type="ECO:0000256" key="3">
    <source>
        <dbReference type="ARBA" id="ARBA00022448"/>
    </source>
</evidence>
<evidence type="ECO:0000256" key="1">
    <source>
        <dbReference type="ARBA" id="ARBA00004651"/>
    </source>
</evidence>
<keyword evidence="4 8" id="KW-1003">Cell membrane</keyword>
<feature type="transmembrane region" description="Helical" evidence="8">
    <location>
        <begin position="254"/>
        <end position="272"/>
    </location>
</feature>
<evidence type="ECO:0000313" key="11">
    <source>
        <dbReference type="Proteomes" id="UP001500920"/>
    </source>
</evidence>
<protein>
    <recommendedName>
        <fullName evidence="8">Bcr/CflA family efflux transporter</fullName>
    </recommendedName>
</protein>
<keyword evidence="6 8" id="KW-1133">Transmembrane helix</keyword>
<feature type="transmembrane region" description="Helical" evidence="8">
    <location>
        <begin position="49"/>
        <end position="69"/>
    </location>
</feature>
<proteinExistence type="inferred from homology"/>
<dbReference type="PANTHER" id="PTHR23502">
    <property type="entry name" value="MAJOR FACILITATOR SUPERFAMILY"/>
    <property type="match status" value="1"/>
</dbReference>
<keyword evidence="7 8" id="KW-0472">Membrane</keyword>
<comment type="subcellular location">
    <subcellularLocation>
        <location evidence="1 8">Cell membrane</location>
        <topology evidence="1 8">Multi-pass membrane protein</topology>
    </subcellularLocation>
</comment>
<dbReference type="NCBIfam" id="TIGR00710">
    <property type="entry name" value="efflux_Bcr_CflA"/>
    <property type="match status" value="1"/>
</dbReference>
<dbReference type="SUPFAM" id="SSF103473">
    <property type="entry name" value="MFS general substrate transporter"/>
    <property type="match status" value="1"/>
</dbReference>
<feature type="transmembrane region" description="Helical" evidence="8">
    <location>
        <begin position="169"/>
        <end position="188"/>
    </location>
</feature>
<dbReference type="InterPro" id="IPR020846">
    <property type="entry name" value="MFS_dom"/>
</dbReference>
<feature type="transmembrane region" description="Helical" evidence="8">
    <location>
        <begin position="371"/>
        <end position="393"/>
    </location>
</feature>
<dbReference type="InterPro" id="IPR001958">
    <property type="entry name" value="Tet-R_TetA/multi-R_MdtG-like"/>
</dbReference>
<feature type="domain" description="Major facilitator superfamily (MFS) profile" evidence="9">
    <location>
        <begin position="14"/>
        <end position="397"/>
    </location>
</feature>
<feature type="transmembrane region" description="Helical" evidence="8">
    <location>
        <begin position="345"/>
        <end position="365"/>
    </location>
</feature>
<dbReference type="Proteomes" id="UP001500920">
    <property type="component" value="Unassembled WGS sequence"/>
</dbReference>
<feature type="transmembrane region" description="Helical" evidence="8">
    <location>
        <begin position="81"/>
        <end position="103"/>
    </location>
</feature>
<dbReference type="Pfam" id="PF07690">
    <property type="entry name" value="MFS_1"/>
    <property type="match status" value="1"/>
</dbReference>
<feature type="transmembrane region" description="Helical" evidence="8">
    <location>
        <begin position="109"/>
        <end position="126"/>
    </location>
</feature>
<sequence length="401" mass="42386">MNMSKEEKRRKFWIVVLLGLLTSIGPLSMDMYLPALPIVAADLDTTVSLTQLSLTACLIGLAAGQLIFGPLSDIMGRKRPLLYTLAIYAVVSALCAFTGNIWLFVLLRFLQGFTGASGIVIARAAARDMYAGKELTKAFALLALVNGAAPILAPISGGMILNFGSWPSVFLVIAAIGVILLLAVFFMLDETLGESDRSEGSVLAVVKTFGDLFKDKVFMGIAFTQALVMSAMFAYIAGSPFILQNIYEVSPQQFSLIFALNGLGIIAAAQVAGKLSSFMSEVRILLMGVSMCVIGSLLLMVVVMLELSLLPMLIALLLVVSSVGAVSTMAFSLGMQNQRKSAGSASAFLGLLPFIGGALVSPLVGVAGEDAAWPMAVVIILCSIGALMIYFGFVKHQTVVD</sequence>
<accession>A0ABP7ECS9</accession>
<feature type="transmembrane region" description="Helical" evidence="8">
    <location>
        <begin position="284"/>
        <end position="305"/>
    </location>
</feature>
<dbReference type="RefSeq" id="WP_425568276.1">
    <property type="nucleotide sequence ID" value="NZ_BAABCK010000012.1"/>
</dbReference>
<evidence type="ECO:0000259" key="9">
    <source>
        <dbReference type="PROSITE" id="PS50850"/>
    </source>
</evidence>
<evidence type="ECO:0000256" key="8">
    <source>
        <dbReference type="RuleBase" id="RU365088"/>
    </source>
</evidence>
<evidence type="ECO:0000313" key="10">
    <source>
        <dbReference type="EMBL" id="GAA3717466.1"/>
    </source>
</evidence>
<name>A0ABP7ECS9_9STAP</name>
<dbReference type="InterPro" id="IPR004812">
    <property type="entry name" value="Efflux_drug-R_Bcr/CmlA"/>
</dbReference>
<gene>
    <name evidence="10" type="ORF">GCM10022378_04630</name>
</gene>
<feature type="transmembrane region" description="Helical" evidence="8">
    <location>
        <begin position="217"/>
        <end position="242"/>
    </location>
</feature>
<dbReference type="PROSITE" id="PS50850">
    <property type="entry name" value="MFS"/>
    <property type="match status" value="1"/>
</dbReference>
<keyword evidence="3 8" id="KW-0813">Transport</keyword>
<dbReference type="CDD" id="cd17320">
    <property type="entry name" value="MFS_MdfA_MDR_like"/>
    <property type="match status" value="1"/>
</dbReference>
<feature type="transmembrane region" description="Helical" evidence="8">
    <location>
        <begin position="12"/>
        <end position="29"/>
    </location>
</feature>
<reference evidence="11" key="1">
    <citation type="journal article" date="2019" name="Int. J. Syst. Evol. Microbiol.">
        <title>The Global Catalogue of Microorganisms (GCM) 10K type strain sequencing project: providing services to taxonomists for standard genome sequencing and annotation.</title>
        <authorList>
            <consortium name="The Broad Institute Genomics Platform"/>
            <consortium name="The Broad Institute Genome Sequencing Center for Infectious Disease"/>
            <person name="Wu L."/>
            <person name="Ma J."/>
        </authorList>
    </citation>
    <scope>NUCLEOTIDE SEQUENCE [LARGE SCALE GENOMIC DNA]</scope>
    <source>
        <strain evidence="11">JCM 16981</strain>
    </source>
</reference>
<keyword evidence="5 8" id="KW-0812">Transmembrane</keyword>
<dbReference type="PRINTS" id="PR01035">
    <property type="entry name" value="TCRTETA"/>
</dbReference>
<comment type="caution">
    <text evidence="10">The sequence shown here is derived from an EMBL/GenBank/DDBJ whole genome shotgun (WGS) entry which is preliminary data.</text>
</comment>
<evidence type="ECO:0000256" key="7">
    <source>
        <dbReference type="ARBA" id="ARBA00023136"/>
    </source>
</evidence>
<evidence type="ECO:0000256" key="6">
    <source>
        <dbReference type="ARBA" id="ARBA00022989"/>
    </source>
</evidence>
<feature type="transmembrane region" description="Helical" evidence="8">
    <location>
        <begin position="311"/>
        <end position="333"/>
    </location>
</feature>
<organism evidence="10 11">
    <name type="scientific">Salinicoccus jeotgali</name>
    <dbReference type="NCBI Taxonomy" id="381634"/>
    <lineage>
        <taxon>Bacteria</taxon>
        <taxon>Bacillati</taxon>
        <taxon>Bacillota</taxon>
        <taxon>Bacilli</taxon>
        <taxon>Bacillales</taxon>
        <taxon>Staphylococcaceae</taxon>
        <taxon>Salinicoccus</taxon>
    </lineage>
</organism>
<keyword evidence="11" id="KW-1185">Reference proteome</keyword>
<comment type="similarity">
    <text evidence="2 8">Belongs to the major facilitator superfamily. Bcr/CmlA family.</text>
</comment>
<dbReference type="PANTHER" id="PTHR23502:SF132">
    <property type="entry name" value="POLYAMINE TRANSPORTER 2-RELATED"/>
    <property type="match status" value="1"/>
</dbReference>
<evidence type="ECO:0000256" key="2">
    <source>
        <dbReference type="ARBA" id="ARBA00006236"/>
    </source>
</evidence>
<feature type="transmembrane region" description="Helical" evidence="8">
    <location>
        <begin position="138"/>
        <end position="163"/>
    </location>
</feature>
<dbReference type="InterPro" id="IPR011701">
    <property type="entry name" value="MFS"/>
</dbReference>
<dbReference type="Gene3D" id="1.20.1720.10">
    <property type="entry name" value="Multidrug resistance protein D"/>
    <property type="match status" value="1"/>
</dbReference>
<evidence type="ECO:0000256" key="5">
    <source>
        <dbReference type="ARBA" id="ARBA00022692"/>
    </source>
</evidence>
<evidence type="ECO:0000256" key="4">
    <source>
        <dbReference type="ARBA" id="ARBA00022475"/>
    </source>
</evidence>